<feature type="non-terminal residue" evidence="5">
    <location>
        <position position="1"/>
    </location>
</feature>
<dbReference type="InterPro" id="IPR013150">
    <property type="entry name" value="TFIIB_cyclin"/>
</dbReference>
<dbReference type="Gene3D" id="1.10.472.10">
    <property type="entry name" value="Cyclin-like"/>
    <property type="match status" value="2"/>
</dbReference>
<dbReference type="SMART" id="SM00385">
    <property type="entry name" value="CYCLIN"/>
    <property type="match status" value="2"/>
</dbReference>
<dbReference type="Proteomes" id="UP001206925">
    <property type="component" value="Unassembled WGS sequence"/>
</dbReference>
<gene>
    <name evidence="5" type="ORF">M8C21_005731</name>
</gene>
<dbReference type="PANTHER" id="PTHR11618">
    <property type="entry name" value="TRANSCRIPTION INITIATION FACTOR IIB-RELATED"/>
    <property type="match status" value="1"/>
</dbReference>
<proteinExistence type="predicted"/>
<reference evidence="5" key="1">
    <citation type="submission" date="2022-06" db="EMBL/GenBank/DDBJ databases">
        <title>Uncovering the hologenomic basis of an extraordinary plant invasion.</title>
        <authorList>
            <person name="Bieker V.C."/>
            <person name="Martin M.D."/>
            <person name="Gilbert T."/>
            <person name="Hodgins K."/>
            <person name="Battlay P."/>
            <person name="Petersen B."/>
            <person name="Wilson J."/>
        </authorList>
    </citation>
    <scope>NUCLEOTIDE SEQUENCE</scope>
    <source>
        <strain evidence="5">AA19_3_7</strain>
        <tissue evidence="5">Leaf</tissue>
    </source>
</reference>
<dbReference type="CDD" id="cd20550">
    <property type="entry name" value="CYCLIN_TFIIB_archaea_like_rpt2"/>
    <property type="match status" value="1"/>
</dbReference>
<dbReference type="InterPro" id="IPR013763">
    <property type="entry name" value="Cyclin-like_dom"/>
</dbReference>
<keyword evidence="1" id="KW-0805">Transcription regulation</keyword>
<dbReference type="AlphaFoldDB" id="A0AAD5GKS3"/>
<dbReference type="FunFam" id="1.10.472.10:FF:000050">
    <property type="entry name" value="Transcription initiation factor TFIIB"/>
    <property type="match status" value="1"/>
</dbReference>
<evidence type="ECO:0000256" key="3">
    <source>
        <dbReference type="SAM" id="MobiDB-lite"/>
    </source>
</evidence>
<evidence type="ECO:0000313" key="5">
    <source>
        <dbReference type="EMBL" id="KAI7746577.1"/>
    </source>
</evidence>
<sequence>NSLVDSRSNLHAKQKTCQCLSKFTGGNVGITGEAIMSPGNYTTDTPLPHLMVDGGALDPDLDVRFPAAKERSTPVMILLSRETRVVCVGEKERENRELETMTDLNDKIGSQVSKMMRRWRVALHVDLVFMLRTISDFLSMNCFVVVVIMREKTREKRQTQSHHLFHIRAQDSPLCLVTSDLPTLPNSITPTITTTSSEPDQQHEDPFEPTGFITAFSTWSLEPYPVFAQSSLSFAGHLAELERVLETTSSSSASGPSVVVDNLRAYLQIIDVASILGLDCDISDHAFQLFRDCSSATCLRNRSVEALATAALVQAIREAQEPRTLQEISIAANLPQKEIGKYIKILGEALQLSQPLNSNSISVHMPRFCTLLQLNKSAQELATHIGEVVINKCFCTRRNPISISAAAIYLASQLEDKRKTQAEICKVTGLTEVTLRKVYKELLENWDDLLPSNYTPAIPPEKAFPSATIPSGRSASTPRINDGLETEIKLVERDGTNIEPWKFHSQPVASTQEMDVDSGVSNTRGWPPPPLSVSSSSQGNARSILNPEMASGIGDLNRHALSSCLQFRPRTRVRLPHTQFSWSFCFHTKKLVPFDQKKSTEEKKV</sequence>
<comment type="caution">
    <text evidence="5">The sequence shown here is derived from an EMBL/GenBank/DDBJ whole genome shotgun (WGS) entry which is preliminary data.</text>
</comment>
<organism evidence="5 6">
    <name type="scientific">Ambrosia artemisiifolia</name>
    <name type="common">Common ragweed</name>
    <dbReference type="NCBI Taxonomy" id="4212"/>
    <lineage>
        <taxon>Eukaryota</taxon>
        <taxon>Viridiplantae</taxon>
        <taxon>Streptophyta</taxon>
        <taxon>Embryophyta</taxon>
        <taxon>Tracheophyta</taxon>
        <taxon>Spermatophyta</taxon>
        <taxon>Magnoliopsida</taxon>
        <taxon>eudicotyledons</taxon>
        <taxon>Gunneridae</taxon>
        <taxon>Pentapetalae</taxon>
        <taxon>asterids</taxon>
        <taxon>campanulids</taxon>
        <taxon>Asterales</taxon>
        <taxon>Asteraceae</taxon>
        <taxon>Asteroideae</taxon>
        <taxon>Heliantheae alliance</taxon>
        <taxon>Heliantheae</taxon>
        <taxon>Ambrosia</taxon>
    </lineage>
</organism>
<protein>
    <recommendedName>
        <fullName evidence="4">Cyclin-like domain-containing protein</fullName>
    </recommendedName>
</protein>
<dbReference type="PRINTS" id="PR00685">
    <property type="entry name" value="TIFACTORIIB"/>
</dbReference>
<feature type="region of interest" description="Disordered" evidence="3">
    <location>
        <begin position="517"/>
        <end position="540"/>
    </location>
</feature>
<dbReference type="EMBL" id="JAMZMK010006942">
    <property type="protein sequence ID" value="KAI7746577.1"/>
    <property type="molecule type" value="Genomic_DNA"/>
</dbReference>
<evidence type="ECO:0000256" key="2">
    <source>
        <dbReference type="ARBA" id="ARBA00023163"/>
    </source>
</evidence>
<dbReference type="InterPro" id="IPR000812">
    <property type="entry name" value="TFIIB"/>
</dbReference>
<dbReference type="InterPro" id="IPR036915">
    <property type="entry name" value="Cyclin-like_sf"/>
</dbReference>
<dbReference type="SUPFAM" id="SSF47954">
    <property type="entry name" value="Cyclin-like"/>
    <property type="match status" value="2"/>
</dbReference>
<dbReference type="FunFam" id="1.10.472.10:FF:000045">
    <property type="entry name" value="Transcription initiation factor IIB"/>
    <property type="match status" value="1"/>
</dbReference>
<dbReference type="GO" id="GO:0070897">
    <property type="term" value="P:transcription preinitiation complex assembly"/>
    <property type="evidence" value="ECO:0007669"/>
    <property type="project" value="InterPro"/>
</dbReference>
<evidence type="ECO:0000259" key="4">
    <source>
        <dbReference type="SMART" id="SM00385"/>
    </source>
</evidence>
<name>A0AAD5GKS3_AMBAR</name>
<accession>A0AAD5GKS3</accession>
<dbReference type="Pfam" id="PF00382">
    <property type="entry name" value="TFIIB"/>
    <property type="match status" value="2"/>
</dbReference>
<feature type="domain" description="Cyclin-like" evidence="4">
    <location>
        <begin position="267"/>
        <end position="348"/>
    </location>
</feature>
<dbReference type="GO" id="GO:0017025">
    <property type="term" value="F:TBP-class protein binding"/>
    <property type="evidence" value="ECO:0007669"/>
    <property type="project" value="InterPro"/>
</dbReference>
<dbReference type="GO" id="GO:0005634">
    <property type="term" value="C:nucleus"/>
    <property type="evidence" value="ECO:0007669"/>
    <property type="project" value="TreeGrafter"/>
</dbReference>
<dbReference type="GO" id="GO:0097550">
    <property type="term" value="C:transcription preinitiation complex"/>
    <property type="evidence" value="ECO:0007669"/>
    <property type="project" value="TreeGrafter"/>
</dbReference>
<feature type="domain" description="Cyclin-like" evidence="4">
    <location>
        <begin position="363"/>
        <end position="444"/>
    </location>
</feature>
<evidence type="ECO:0000313" key="6">
    <source>
        <dbReference type="Proteomes" id="UP001206925"/>
    </source>
</evidence>
<dbReference type="PANTHER" id="PTHR11618:SF13">
    <property type="entry name" value="TRANSCRIPTION INITIATION FACTOR IIB"/>
    <property type="match status" value="1"/>
</dbReference>
<keyword evidence="2" id="KW-0804">Transcription</keyword>
<evidence type="ECO:0000256" key="1">
    <source>
        <dbReference type="ARBA" id="ARBA00023015"/>
    </source>
</evidence>
<keyword evidence="6" id="KW-1185">Reference proteome</keyword>